<dbReference type="GO" id="GO:0016853">
    <property type="term" value="F:isomerase activity"/>
    <property type="evidence" value="ECO:0007669"/>
    <property type="project" value="UniProtKB-KW"/>
</dbReference>
<dbReference type="GO" id="GO:0009401">
    <property type="term" value="P:phosphoenolpyruvate-dependent sugar phosphotransferase system"/>
    <property type="evidence" value="ECO:0007669"/>
    <property type="project" value="TreeGrafter"/>
</dbReference>
<dbReference type="InterPro" id="IPR046348">
    <property type="entry name" value="SIS_dom_sf"/>
</dbReference>
<keyword evidence="4" id="KW-1185">Reference proteome</keyword>
<organism evidence="3 4">
    <name type="scientific">Cryptosporangium arvum DSM 44712</name>
    <dbReference type="NCBI Taxonomy" id="927661"/>
    <lineage>
        <taxon>Bacteria</taxon>
        <taxon>Bacillati</taxon>
        <taxon>Actinomycetota</taxon>
        <taxon>Actinomycetes</taxon>
        <taxon>Cryptosporangiales</taxon>
        <taxon>Cryptosporangiaceae</taxon>
        <taxon>Cryptosporangium</taxon>
    </lineage>
</organism>
<gene>
    <name evidence="3" type="ORF">CryarDRAFT_4183</name>
</gene>
<feature type="domain" description="SIS" evidence="2">
    <location>
        <begin position="196"/>
        <end position="344"/>
    </location>
</feature>
<protein>
    <submittedName>
        <fullName evidence="3">Putative phosphosugar isomerase</fullName>
    </submittedName>
</protein>
<dbReference type="EMBL" id="JFBT01000001">
    <property type="protein sequence ID" value="EXG82977.1"/>
    <property type="molecule type" value="Genomic_DNA"/>
</dbReference>
<dbReference type="RefSeq" id="WP_035853096.1">
    <property type="nucleotide sequence ID" value="NZ_KK073874.1"/>
</dbReference>
<dbReference type="SUPFAM" id="SSF53697">
    <property type="entry name" value="SIS domain"/>
    <property type="match status" value="1"/>
</dbReference>
<comment type="caution">
    <text evidence="3">The sequence shown here is derived from an EMBL/GenBank/DDBJ whole genome shotgun (WGS) entry which is preliminary data.</text>
</comment>
<proteinExistence type="predicted"/>
<dbReference type="CDD" id="cd05008">
    <property type="entry name" value="SIS_GlmS_GlmD_1"/>
    <property type="match status" value="1"/>
</dbReference>
<evidence type="ECO:0000256" key="1">
    <source>
        <dbReference type="ARBA" id="ARBA00022737"/>
    </source>
</evidence>
<feature type="domain" description="SIS" evidence="2">
    <location>
        <begin position="30"/>
        <end position="181"/>
    </location>
</feature>
<dbReference type="InterPro" id="IPR050303">
    <property type="entry name" value="GatZ_KbaZ_carbometab"/>
</dbReference>
<dbReference type="OrthoDB" id="9779207at2"/>
<dbReference type="Pfam" id="PF01380">
    <property type="entry name" value="SIS"/>
    <property type="match status" value="1"/>
</dbReference>
<dbReference type="InterPro" id="IPR035466">
    <property type="entry name" value="GlmS/AgaS_SIS"/>
</dbReference>
<evidence type="ECO:0000259" key="2">
    <source>
        <dbReference type="PROSITE" id="PS51464"/>
    </source>
</evidence>
<dbReference type="InterPro" id="IPR001347">
    <property type="entry name" value="SIS_dom"/>
</dbReference>
<dbReference type="GO" id="GO:0005886">
    <property type="term" value="C:plasma membrane"/>
    <property type="evidence" value="ECO:0007669"/>
    <property type="project" value="TreeGrafter"/>
</dbReference>
<name>A0A011A0F9_9ACTN</name>
<dbReference type="Proteomes" id="UP000021053">
    <property type="component" value="Unassembled WGS sequence"/>
</dbReference>
<dbReference type="GO" id="GO:1901135">
    <property type="term" value="P:carbohydrate derivative metabolic process"/>
    <property type="evidence" value="ECO:0007669"/>
    <property type="project" value="InterPro"/>
</dbReference>
<dbReference type="Gene3D" id="3.40.50.10490">
    <property type="entry name" value="Glucose-6-phosphate isomerase like protein, domain 1"/>
    <property type="match status" value="2"/>
</dbReference>
<keyword evidence="3" id="KW-0413">Isomerase</keyword>
<dbReference type="PANTHER" id="PTHR32502">
    <property type="entry name" value="N-ACETYLGALACTOSAMINE PERMEASE II COMPONENT-RELATED"/>
    <property type="match status" value="1"/>
</dbReference>
<reference evidence="3 4" key="1">
    <citation type="submission" date="2013-07" db="EMBL/GenBank/DDBJ databases">
        <authorList>
            <consortium name="DOE Joint Genome Institute"/>
            <person name="Eisen J."/>
            <person name="Huntemann M."/>
            <person name="Han J."/>
            <person name="Chen A."/>
            <person name="Kyrpides N."/>
            <person name="Mavromatis K."/>
            <person name="Markowitz V."/>
            <person name="Palaniappan K."/>
            <person name="Ivanova N."/>
            <person name="Schaumberg A."/>
            <person name="Pati A."/>
            <person name="Liolios K."/>
            <person name="Nordberg H.P."/>
            <person name="Cantor M.N."/>
            <person name="Hua S.X."/>
            <person name="Woyke T."/>
        </authorList>
    </citation>
    <scope>NUCLEOTIDE SEQUENCE [LARGE SCALE GENOMIC DNA]</scope>
    <source>
        <strain evidence="3 4">DSM 44712</strain>
    </source>
</reference>
<dbReference type="PANTHER" id="PTHR32502:SF3">
    <property type="entry name" value="D-GALACTOSAMINE-6-PHOSPHATE DEAMINASE AGAS-RELATED"/>
    <property type="match status" value="1"/>
</dbReference>
<dbReference type="HOGENOM" id="CLU_012520_0_0_11"/>
<keyword evidence="1" id="KW-0677">Repeat</keyword>
<accession>A0A011A0F9</accession>
<dbReference type="AlphaFoldDB" id="A0A011A0F9"/>
<dbReference type="PATRIC" id="fig|927661.3.peg.4158"/>
<sequence length="365" mass="39147">MTGADATTREIWQQPALWREVDTDPAAGFLRPLLADPDLRIVLTGAGTSAFAGGLLAPALSRHRRRRVDAVATTDIVSNPADYFAEDRPTLLVSFARSGDSPESAAATALADHCLTDVHHLIITCNPDGRLAREHGVRERSHVLLMPAASNDRSFAMTSSYTCMVLAAWSALGGGTDVDALADAAEQMLKDHDADTRELASRGYQRIVYLGSGPLQSLARESALKVLELTAGDIVAYADSALGFRHGPKSVLDAKTLAVVYVSDDPYTRRYDEDIALELRSALGPDHVRVVAGRPSERLGTAGVWYVDGLAGAPDVVLSLPFVVVAQQLALRFSLALGHTPDNPFPSGEVNRVVQGVTIYDRPEQ</sequence>
<dbReference type="GO" id="GO:0097367">
    <property type="term" value="F:carbohydrate derivative binding"/>
    <property type="evidence" value="ECO:0007669"/>
    <property type="project" value="InterPro"/>
</dbReference>
<evidence type="ECO:0000313" key="3">
    <source>
        <dbReference type="EMBL" id="EXG82977.1"/>
    </source>
</evidence>
<dbReference type="PROSITE" id="PS51464">
    <property type="entry name" value="SIS"/>
    <property type="match status" value="2"/>
</dbReference>
<evidence type="ECO:0000313" key="4">
    <source>
        <dbReference type="Proteomes" id="UP000021053"/>
    </source>
</evidence>